<dbReference type="AlphaFoldDB" id="A0ABD5QPL1"/>
<dbReference type="PANTHER" id="PTHR21660:SF1">
    <property type="entry name" value="ACYL-COENZYME A THIOESTERASE 13"/>
    <property type="match status" value="1"/>
</dbReference>
<evidence type="ECO:0000313" key="5">
    <source>
        <dbReference type="Proteomes" id="UP001596145"/>
    </source>
</evidence>
<dbReference type="PANTHER" id="PTHR21660">
    <property type="entry name" value="THIOESTERASE SUPERFAMILY MEMBER-RELATED"/>
    <property type="match status" value="1"/>
</dbReference>
<organism evidence="4 5">
    <name type="scientific">Halorubrum glutamatedens</name>
    <dbReference type="NCBI Taxonomy" id="2707018"/>
    <lineage>
        <taxon>Archaea</taxon>
        <taxon>Methanobacteriati</taxon>
        <taxon>Methanobacteriota</taxon>
        <taxon>Stenosarchaea group</taxon>
        <taxon>Halobacteria</taxon>
        <taxon>Halobacteriales</taxon>
        <taxon>Haloferacaceae</taxon>
        <taxon>Halorubrum</taxon>
    </lineage>
</organism>
<evidence type="ECO:0000313" key="4">
    <source>
        <dbReference type="EMBL" id="MFC5133941.1"/>
    </source>
</evidence>
<dbReference type="CDD" id="cd03443">
    <property type="entry name" value="PaaI_thioesterase"/>
    <property type="match status" value="1"/>
</dbReference>
<sequence length="152" mass="16196">MDEEDVADMEPLPAEAVSLIERRIEEEHGYLSWLNTSVDVVERGRMVLSIPFDRKLTNADGRTIHGGVAATLIDTAGGLAQRTAFEDPLSGGVATVNLNTNYLRPANGDLEAEATVVRSGGSIGVSEMSVTSTTENGSSEVVVGQGSFRLFR</sequence>
<dbReference type="EC" id="3.1.2.-" evidence="4"/>
<evidence type="ECO:0000256" key="2">
    <source>
        <dbReference type="ARBA" id="ARBA00022801"/>
    </source>
</evidence>
<dbReference type="NCBIfam" id="TIGR00369">
    <property type="entry name" value="unchar_dom_1"/>
    <property type="match status" value="1"/>
</dbReference>
<gene>
    <name evidence="4" type="ORF">ACFPJA_04300</name>
</gene>
<proteinExistence type="inferred from homology"/>
<comment type="similarity">
    <text evidence="1">Belongs to the thioesterase PaaI family.</text>
</comment>
<dbReference type="Gene3D" id="3.10.129.10">
    <property type="entry name" value="Hotdog Thioesterase"/>
    <property type="match status" value="1"/>
</dbReference>
<evidence type="ECO:0000256" key="1">
    <source>
        <dbReference type="ARBA" id="ARBA00008324"/>
    </source>
</evidence>
<dbReference type="Pfam" id="PF03061">
    <property type="entry name" value="4HBT"/>
    <property type="match status" value="1"/>
</dbReference>
<dbReference type="EMBL" id="JBHSKV010000007">
    <property type="protein sequence ID" value="MFC5133941.1"/>
    <property type="molecule type" value="Genomic_DNA"/>
</dbReference>
<reference evidence="4 5" key="1">
    <citation type="journal article" date="2019" name="Int. J. Syst. Evol. Microbiol.">
        <title>The Global Catalogue of Microorganisms (GCM) 10K type strain sequencing project: providing services to taxonomists for standard genome sequencing and annotation.</title>
        <authorList>
            <consortium name="The Broad Institute Genomics Platform"/>
            <consortium name="The Broad Institute Genome Sequencing Center for Infectious Disease"/>
            <person name="Wu L."/>
            <person name="Ma J."/>
        </authorList>
    </citation>
    <scope>NUCLEOTIDE SEQUENCE [LARGE SCALE GENOMIC DNA]</scope>
    <source>
        <strain evidence="4 5">CGMCC 1.16026</strain>
    </source>
</reference>
<comment type="caution">
    <text evidence="4">The sequence shown here is derived from an EMBL/GenBank/DDBJ whole genome shotgun (WGS) entry which is preliminary data.</text>
</comment>
<evidence type="ECO:0000259" key="3">
    <source>
        <dbReference type="Pfam" id="PF03061"/>
    </source>
</evidence>
<dbReference type="InterPro" id="IPR003736">
    <property type="entry name" value="PAAI_dom"/>
</dbReference>
<dbReference type="GO" id="GO:0016787">
    <property type="term" value="F:hydrolase activity"/>
    <property type="evidence" value="ECO:0007669"/>
    <property type="project" value="UniProtKB-KW"/>
</dbReference>
<feature type="domain" description="Thioesterase" evidence="3">
    <location>
        <begin position="63"/>
        <end position="133"/>
    </location>
</feature>
<dbReference type="Proteomes" id="UP001596145">
    <property type="component" value="Unassembled WGS sequence"/>
</dbReference>
<dbReference type="InterPro" id="IPR006683">
    <property type="entry name" value="Thioestr_dom"/>
</dbReference>
<dbReference type="SUPFAM" id="SSF54637">
    <property type="entry name" value="Thioesterase/thiol ester dehydrase-isomerase"/>
    <property type="match status" value="1"/>
</dbReference>
<accession>A0ABD5QPL1</accession>
<dbReference type="RefSeq" id="WP_122104243.1">
    <property type="nucleotide sequence ID" value="NZ_JBHSKV010000007.1"/>
</dbReference>
<name>A0ABD5QPL1_9EURY</name>
<keyword evidence="2 4" id="KW-0378">Hydrolase</keyword>
<protein>
    <submittedName>
        <fullName evidence="4">PaaI family thioesterase</fullName>
        <ecNumber evidence="4">3.1.2.-</ecNumber>
    </submittedName>
</protein>
<dbReference type="InterPro" id="IPR029069">
    <property type="entry name" value="HotDog_dom_sf"/>
</dbReference>
<keyword evidence="5" id="KW-1185">Reference proteome</keyword>
<dbReference type="InterPro" id="IPR039298">
    <property type="entry name" value="ACOT13"/>
</dbReference>